<feature type="compositionally biased region" description="Acidic residues" evidence="1">
    <location>
        <begin position="202"/>
        <end position="211"/>
    </location>
</feature>
<protein>
    <submittedName>
        <fullName evidence="2">Uncharacterized protein</fullName>
    </submittedName>
</protein>
<organism evidence="2">
    <name type="scientific">Timema poppense</name>
    <name type="common">Walking stick</name>
    <dbReference type="NCBI Taxonomy" id="170557"/>
    <lineage>
        <taxon>Eukaryota</taxon>
        <taxon>Metazoa</taxon>
        <taxon>Ecdysozoa</taxon>
        <taxon>Arthropoda</taxon>
        <taxon>Hexapoda</taxon>
        <taxon>Insecta</taxon>
        <taxon>Pterygota</taxon>
        <taxon>Neoptera</taxon>
        <taxon>Polyneoptera</taxon>
        <taxon>Phasmatodea</taxon>
        <taxon>Timematodea</taxon>
        <taxon>Timematoidea</taxon>
        <taxon>Timematidae</taxon>
        <taxon>Timema</taxon>
    </lineage>
</organism>
<sequence>MRLSHRNCSTTSQHEAQKATDWGGVWRYPSLPIKQCLFKVALYISYVTNCHFLSDIDATKNITNCIAQEISCNEFGFFCADRIRFGNCIDYTNGTMSADVSFLIECPENTYCNIESVSICKEVTENTLQVSTTPSTDLVHVLSKLNSILNGSNESKYSNDFSHSNTLDDSGDSEELDEDSDEDETEDSGNDSEDDNKSNDSSEFDESNNSD</sequence>
<evidence type="ECO:0000256" key="1">
    <source>
        <dbReference type="SAM" id="MobiDB-lite"/>
    </source>
</evidence>
<evidence type="ECO:0000313" key="2">
    <source>
        <dbReference type="EMBL" id="CAD7407895.1"/>
    </source>
</evidence>
<name>A0A7R9D4C5_TIMPO</name>
<gene>
    <name evidence="2" type="ORF">TPSB3V08_LOCUS6102</name>
</gene>
<feature type="region of interest" description="Disordered" evidence="1">
    <location>
        <begin position="159"/>
        <end position="211"/>
    </location>
</feature>
<accession>A0A7R9D4C5</accession>
<dbReference type="AlphaFoldDB" id="A0A7R9D4C5"/>
<feature type="compositionally biased region" description="Acidic residues" evidence="1">
    <location>
        <begin position="169"/>
        <end position="194"/>
    </location>
</feature>
<reference evidence="2" key="1">
    <citation type="submission" date="2020-11" db="EMBL/GenBank/DDBJ databases">
        <authorList>
            <person name="Tran Van P."/>
        </authorList>
    </citation>
    <scope>NUCLEOTIDE SEQUENCE</scope>
</reference>
<proteinExistence type="predicted"/>
<dbReference type="EMBL" id="OD003452">
    <property type="protein sequence ID" value="CAD7407895.1"/>
    <property type="molecule type" value="Genomic_DNA"/>
</dbReference>